<comment type="caution">
    <text evidence="2">The sequence shown here is derived from an EMBL/GenBank/DDBJ whole genome shotgun (WGS) entry which is preliminary data.</text>
</comment>
<reference evidence="2" key="1">
    <citation type="journal article" date="2022" name="bioRxiv">
        <title>Sequencing and chromosome-scale assembly of the giantPleurodeles waltlgenome.</title>
        <authorList>
            <person name="Brown T."/>
            <person name="Elewa A."/>
            <person name="Iarovenko S."/>
            <person name="Subramanian E."/>
            <person name="Araus A.J."/>
            <person name="Petzold A."/>
            <person name="Susuki M."/>
            <person name="Suzuki K.-i.T."/>
            <person name="Hayashi T."/>
            <person name="Toyoda A."/>
            <person name="Oliveira C."/>
            <person name="Osipova E."/>
            <person name="Leigh N.D."/>
            <person name="Simon A."/>
            <person name="Yun M.H."/>
        </authorList>
    </citation>
    <scope>NUCLEOTIDE SEQUENCE</scope>
    <source>
        <strain evidence="2">20211129_DDA</strain>
        <tissue evidence="2">Liver</tissue>
    </source>
</reference>
<protein>
    <submittedName>
        <fullName evidence="2">Uncharacterized protein</fullName>
    </submittedName>
</protein>
<proteinExistence type="predicted"/>
<keyword evidence="3" id="KW-1185">Reference proteome</keyword>
<feature type="compositionally biased region" description="Polar residues" evidence="1">
    <location>
        <begin position="28"/>
        <end position="43"/>
    </location>
</feature>
<evidence type="ECO:0000313" key="2">
    <source>
        <dbReference type="EMBL" id="KAJ1103860.1"/>
    </source>
</evidence>
<dbReference type="Proteomes" id="UP001066276">
    <property type="component" value="Chromosome 9"/>
</dbReference>
<gene>
    <name evidence="2" type="ORF">NDU88_001281</name>
</gene>
<dbReference type="EMBL" id="JANPWB010000013">
    <property type="protein sequence ID" value="KAJ1103860.1"/>
    <property type="molecule type" value="Genomic_DNA"/>
</dbReference>
<feature type="region of interest" description="Disordered" evidence="1">
    <location>
        <begin position="1"/>
        <end position="50"/>
    </location>
</feature>
<evidence type="ECO:0000313" key="3">
    <source>
        <dbReference type="Proteomes" id="UP001066276"/>
    </source>
</evidence>
<dbReference type="AlphaFoldDB" id="A0AAV7MJA0"/>
<name>A0AAV7MJA0_PLEWA</name>
<organism evidence="2 3">
    <name type="scientific">Pleurodeles waltl</name>
    <name type="common">Iberian ribbed newt</name>
    <dbReference type="NCBI Taxonomy" id="8319"/>
    <lineage>
        <taxon>Eukaryota</taxon>
        <taxon>Metazoa</taxon>
        <taxon>Chordata</taxon>
        <taxon>Craniata</taxon>
        <taxon>Vertebrata</taxon>
        <taxon>Euteleostomi</taxon>
        <taxon>Amphibia</taxon>
        <taxon>Batrachia</taxon>
        <taxon>Caudata</taxon>
        <taxon>Salamandroidea</taxon>
        <taxon>Salamandridae</taxon>
        <taxon>Pleurodelinae</taxon>
        <taxon>Pleurodeles</taxon>
    </lineage>
</organism>
<sequence length="112" mass="11758">MLKGCALGPRLGGRTLGRQPAPPLRSHPSLTRTLISKAGSSHSGRPGSRLARLYMRPQGGSRGISLRCLTPCEAPELPGPPGCALLPATFPLPLSCKRSEAAIYGMQHFTSA</sequence>
<evidence type="ECO:0000256" key="1">
    <source>
        <dbReference type="SAM" id="MobiDB-lite"/>
    </source>
</evidence>
<accession>A0AAV7MJA0</accession>